<proteinExistence type="predicted"/>
<feature type="compositionally biased region" description="Polar residues" evidence="1">
    <location>
        <begin position="408"/>
        <end position="419"/>
    </location>
</feature>
<dbReference type="OrthoDB" id="5377009at2759"/>
<feature type="region of interest" description="Disordered" evidence="1">
    <location>
        <begin position="1"/>
        <end position="20"/>
    </location>
</feature>
<sequence>MPESATSHPNSTVNFSKHLDLGVPKQRRTLSSIQTDATSRNSSVQGIWEEDYYQRDLEFDGDSELSPLPAAHTSPVKSYEEEENITRRPSAVQQRGLTSLLPSILSPISKSAERRDKSRSSSPTKARGKEANTKEEDFMPTLTGDKEGFIKIEDRTRGLASWFSGSSAPVALGIPINMAFEEQPFVPRDLDAMSSPSPSPGKLRKMQASTDSTASTSTISTPKAATSSWRAPWSKSPVKQEQLPANLADDELFTLDISSALFPTSQNNAFSPSDYKNLQQTSLALLAKFQSAYQDRTRQYIDAQSTLEVEREETDEAETRVRSLRSQLEDLASQVSSRDTTISELVTQLAEEKRARAEEKEARERSIQLVRDRASQSSKHSSTSSLGLNIEDLGIRNGGKGHSKYGNHHNSMDLSSPADSETDSLSVTSSIFSRSRSPTLTISSTNASTDSTPEIAQAAFARVVPNPAHTSITSTPRPQRLKPQQQKSTFARLLTLSSSSSNETEIVEAGEEAGCANCRGQDSSVAWDTVGLLRAENRGLKERVGELEASVEGALDLCSGLGLAGR</sequence>
<feature type="compositionally biased region" description="Basic and acidic residues" evidence="1">
    <location>
        <begin position="127"/>
        <end position="137"/>
    </location>
</feature>
<evidence type="ECO:0000313" key="3">
    <source>
        <dbReference type="Proteomes" id="UP000235672"/>
    </source>
</evidence>
<gene>
    <name evidence="2" type="ORF">NA56DRAFT_700822</name>
</gene>
<keyword evidence="3" id="KW-1185">Reference proteome</keyword>
<feature type="compositionally biased region" description="Polar residues" evidence="1">
    <location>
        <begin position="1"/>
        <end position="15"/>
    </location>
</feature>
<evidence type="ECO:0000313" key="2">
    <source>
        <dbReference type="EMBL" id="PMD24335.1"/>
    </source>
</evidence>
<evidence type="ECO:0000256" key="1">
    <source>
        <dbReference type="SAM" id="MobiDB-lite"/>
    </source>
</evidence>
<feature type="compositionally biased region" description="Low complexity" evidence="1">
    <location>
        <begin position="375"/>
        <end position="385"/>
    </location>
</feature>
<feature type="region of interest" description="Disordered" evidence="1">
    <location>
        <begin position="193"/>
        <end position="236"/>
    </location>
</feature>
<name>A0A2J6QDI6_9HELO</name>
<feature type="region of interest" description="Disordered" evidence="1">
    <location>
        <begin position="356"/>
        <end position="431"/>
    </location>
</feature>
<protein>
    <submittedName>
        <fullName evidence="2">Uncharacterized protein</fullName>
    </submittedName>
</protein>
<accession>A0A2J6QDI6</accession>
<reference evidence="2 3" key="1">
    <citation type="submission" date="2016-05" db="EMBL/GenBank/DDBJ databases">
        <title>A degradative enzymes factory behind the ericoid mycorrhizal symbiosis.</title>
        <authorList>
            <consortium name="DOE Joint Genome Institute"/>
            <person name="Martino E."/>
            <person name="Morin E."/>
            <person name="Grelet G."/>
            <person name="Kuo A."/>
            <person name="Kohler A."/>
            <person name="Daghino S."/>
            <person name="Barry K."/>
            <person name="Choi C."/>
            <person name="Cichocki N."/>
            <person name="Clum A."/>
            <person name="Copeland A."/>
            <person name="Hainaut M."/>
            <person name="Haridas S."/>
            <person name="Labutti K."/>
            <person name="Lindquist E."/>
            <person name="Lipzen A."/>
            <person name="Khouja H.-R."/>
            <person name="Murat C."/>
            <person name="Ohm R."/>
            <person name="Olson A."/>
            <person name="Spatafora J."/>
            <person name="Veneault-Fourrey C."/>
            <person name="Henrissat B."/>
            <person name="Grigoriev I."/>
            <person name="Martin F."/>
            <person name="Perotto S."/>
        </authorList>
    </citation>
    <scope>NUCLEOTIDE SEQUENCE [LARGE SCALE GENOMIC DNA]</scope>
    <source>
        <strain evidence="2 3">UAMH 7357</strain>
    </source>
</reference>
<dbReference type="Proteomes" id="UP000235672">
    <property type="component" value="Unassembled WGS sequence"/>
</dbReference>
<feature type="compositionally biased region" description="Low complexity" evidence="1">
    <location>
        <begin position="208"/>
        <end position="228"/>
    </location>
</feature>
<feature type="compositionally biased region" description="Basic and acidic residues" evidence="1">
    <location>
        <begin position="356"/>
        <end position="374"/>
    </location>
</feature>
<feature type="region of interest" description="Disordered" evidence="1">
    <location>
        <begin position="59"/>
        <end position="141"/>
    </location>
</feature>
<feature type="compositionally biased region" description="Low complexity" evidence="1">
    <location>
        <begin position="97"/>
        <end position="109"/>
    </location>
</feature>
<dbReference type="AlphaFoldDB" id="A0A2J6QDI6"/>
<organism evidence="2 3">
    <name type="scientific">Hyaloscypha hepaticicola</name>
    <dbReference type="NCBI Taxonomy" id="2082293"/>
    <lineage>
        <taxon>Eukaryota</taxon>
        <taxon>Fungi</taxon>
        <taxon>Dikarya</taxon>
        <taxon>Ascomycota</taxon>
        <taxon>Pezizomycotina</taxon>
        <taxon>Leotiomycetes</taxon>
        <taxon>Helotiales</taxon>
        <taxon>Hyaloscyphaceae</taxon>
        <taxon>Hyaloscypha</taxon>
    </lineage>
</organism>
<dbReference type="EMBL" id="KZ613473">
    <property type="protein sequence ID" value="PMD24335.1"/>
    <property type="molecule type" value="Genomic_DNA"/>
</dbReference>
<dbReference type="STRING" id="1745343.A0A2J6QDI6"/>